<reference evidence="2" key="1">
    <citation type="submission" date="2015-07" db="EMBL/GenBank/DDBJ databases">
        <authorList>
            <person name="Rodrigo-Torres Lidia"/>
            <person name="Arahal R.David."/>
        </authorList>
    </citation>
    <scope>NUCLEOTIDE SEQUENCE [LARGE SCALE GENOMIC DNA]</scope>
    <source>
        <strain evidence="2">CECT 5112</strain>
    </source>
</reference>
<accession>A0A0M7AG72</accession>
<dbReference type="OrthoDB" id="153065at2"/>
<evidence type="ECO:0000313" key="1">
    <source>
        <dbReference type="EMBL" id="CTQ74088.1"/>
    </source>
</evidence>
<name>A0A0M7AG72_9HYPH</name>
<evidence type="ECO:0008006" key="3">
    <source>
        <dbReference type="Google" id="ProtNLM"/>
    </source>
</evidence>
<protein>
    <recommendedName>
        <fullName evidence="3">N-acetyltransferase domain-containing protein</fullName>
    </recommendedName>
</protein>
<dbReference type="EMBL" id="CXWD01000016">
    <property type="protein sequence ID" value="CTQ74088.1"/>
    <property type="molecule type" value="Genomic_DNA"/>
</dbReference>
<gene>
    <name evidence="1" type="ORF">LAX5112_03754</name>
</gene>
<dbReference type="STRING" id="388408.LAX5112_03754"/>
<sequence>MTPGETVLLCARNNALWCDAVLRTAGAKTSFHHGFWRASNKQVPLFPSIVTLAAEHSSDLSAALSALPSKAAVKDSFDCLDLRTSGFEKLLTGTWLFRSQEGARKPSSPPDWQKAQTSEALSKWLAAWNRSESLHTLFPPKLLEFPDIDFVSIRRDDAIQGGAVLNYGPSHAGKDFVGISNIFHRKSWLYGALHALIEPFSHRPICTYETDTELLPVYRQIGFQDVGTLTVWQKL</sequence>
<dbReference type="Proteomes" id="UP000053235">
    <property type="component" value="Unassembled WGS sequence"/>
</dbReference>
<organism evidence="1 2">
    <name type="scientific">Roseibium alexandrii</name>
    <dbReference type="NCBI Taxonomy" id="388408"/>
    <lineage>
        <taxon>Bacteria</taxon>
        <taxon>Pseudomonadati</taxon>
        <taxon>Pseudomonadota</taxon>
        <taxon>Alphaproteobacteria</taxon>
        <taxon>Hyphomicrobiales</taxon>
        <taxon>Stappiaceae</taxon>
        <taxon>Roseibium</taxon>
    </lineage>
</organism>
<evidence type="ECO:0000313" key="2">
    <source>
        <dbReference type="Proteomes" id="UP000053235"/>
    </source>
</evidence>
<keyword evidence="2" id="KW-1185">Reference proteome</keyword>
<proteinExistence type="predicted"/>
<dbReference type="AlphaFoldDB" id="A0A0M7AG72"/>